<dbReference type="InterPro" id="IPR012677">
    <property type="entry name" value="Nucleotide-bd_a/b_plait_sf"/>
</dbReference>
<accession>A0AA91PVL8</accession>
<feature type="compositionally biased region" description="Basic and acidic residues" evidence="5">
    <location>
        <begin position="21"/>
        <end position="32"/>
    </location>
</feature>
<protein>
    <submittedName>
        <fullName evidence="7">rRNA-binding ribosome biosynthesis protein</fullName>
    </submittedName>
</protein>
<evidence type="ECO:0000313" key="7">
    <source>
        <dbReference type="EMBL" id="OVF04683.1"/>
    </source>
</evidence>
<dbReference type="PANTHER" id="PTHR46754">
    <property type="entry name" value="MKI67 FHA DOMAIN-INTERACTING NUCLEOLAR PHOSPHOPROTEIN"/>
    <property type="match status" value="1"/>
</dbReference>
<feature type="region of interest" description="Disordered" evidence="5">
    <location>
        <begin position="1"/>
        <end position="71"/>
    </location>
</feature>
<evidence type="ECO:0000256" key="3">
    <source>
        <dbReference type="ARBA" id="ARBA00023242"/>
    </source>
</evidence>
<evidence type="ECO:0000256" key="2">
    <source>
        <dbReference type="ARBA" id="ARBA00022884"/>
    </source>
</evidence>
<feature type="domain" description="RRM" evidence="6">
    <location>
        <begin position="90"/>
        <end position="168"/>
    </location>
</feature>
<dbReference type="SUPFAM" id="SSF54928">
    <property type="entry name" value="RNA-binding domain, RBD"/>
    <property type="match status" value="1"/>
</dbReference>
<feature type="compositionally biased region" description="Acidic residues" evidence="5">
    <location>
        <begin position="40"/>
        <end position="54"/>
    </location>
</feature>
<keyword evidence="2 4" id="KW-0694">RNA-binding</keyword>
<evidence type="ECO:0000256" key="1">
    <source>
        <dbReference type="ARBA" id="ARBA00004604"/>
    </source>
</evidence>
<evidence type="ECO:0000313" key="8">
    <source>
        <dbReference type="Proteomes" id="UP000195602"/>
    </source>
</evidence>
<dbReference type="SMART" id="SM00360">
    <property type="entry name" value="RRM"/>
    <property type="match status" value="1"/>
</dbReference>
<dbReference type="GO" id="GO:0003723">
    <property type="term" value="F:RNA binding"/>
    <property type="evidence" value="ECO:0007669"/>
    <property type="project" value="UniProtKB-UniRule"/>
</dbReference>
<dbReference type="Pfam" id="PF00076">
    <property type="entry name" value="RRM_1"/>
    <property type="match status" value="1"/>
</dbReference>
<keyword evidence="3" id="KW-0539">Nucleus</keyword>
<name>A0AA91PVL8_CLALS</name>
<dbReference type="InterPro" id="IPR035979">
    <property type="entry name" value="RBD_domain_sf"/>
</dbReference>
<dbReference type="EMBL" id="LYUB02000026">
    <property type="protein sequence ID" value="OVF04683.1"/>
    <property type="molecule type" value="Genomic_DNA"/>
</dbReference>
<dbReference type="Gene3D" id="3.30.70.330">
    <property type="match status" value="1"/>
</dbReference>
<evidence type="ECO:0000256" key="4">
    <source>
        <dbReference type="PROSITE-ProRule" id="PRU00176"/>
    </source>
</evidence>
<dbReference type="CDD" id="cd12307">
    <property type="entry name" value="RRM_NIFK_like"/>
    <property type="match status" value="1"/>
</dbReference>
<gene>
    <name evidence="7" type="ORF">A9F13_26g00352</name>
</gene>
<sequence>MAKKTSRSNQPAPSKGQNSKAQEKETQEEALHLNDVSDSSSEEELSSDDEIEMEGLEHTTTNAKASKKGHTVNLTKAEADAPSKSSKKRGVIYIGRLPKSFQEYELKKYFSQFGDILKVRVSRNKKTGASRHYGFIEFKDYEVAKVAADTMNNYLLVGHLLKVHVIENPSDNLFSKKMKSNFREFDWRAKEYAEFHQPKPLEEWKKLQAEFEQKKEEKFAELKTLGFDYALEA</sequence>
<dbReference type="AlphaFoldDB" id="A0AA91PVL8"/>
<comment type="subcellular location">
    <subcellularLocation>
        <location evidence="1">Nucleus</location>
        <location evidence="1">Nucleolus</location>
    </subcellularLocation>
</comment>
<dbReference type="Proteomes" id="UP000195602">
    <property type="component" value="Unassembled WGS sequence"/>
</dbReference>
<feature type="compositionally biased region" description="Polar residues" evidence="5">
    <location>
        <begin position="7"/>
        <end position="20"/>
    </location>
</feature>
<comment type="caution">
    <text evidence="7">The sequence shown here is derived from an EMBL/GenBank/DDBJ whole genome shotgun (WGS) entry which is preliminary data.</text>
</comment>
<reference evidence="7 8" key="1">
    <citation type="submission" date="2017-04" db="EMBL/GenBank/DDBJ databases">
        <title>Draft genome of the yeast Clavispora lusitaniae type strain CBS 6936.</title>
        <authorList>
            <person name="Durrens P."/>
            <person name="Klopp C."/>
            <person name="Biteau N."/>
            <person name="Fitton-Ouhabi V."/>
            <person name="Dementhon K."/>
            <person name="Accoceberry I."/>
            <person name="Sherman D.J."/>
            <person name="Noel T."/>
        </authorList>
    </citation>
    <scope>NUCLEOTIDE SEQUENCE [LARGE SCALE GENOMIC DNA]</scope>
    <source>
        <strain evidence="7 8">CBS 6936</strain>
    </source>
</reference>
<dbReference type="PROSITE" id="PS50102">
    <property type="entry name" value="RRM"/>
    <property type="match status" value="1"/>
</dbReference>
<evidence type="ECO:0000259" key="6">
    <source>
        <dbReference type="PROSITE" id="PS50102"/>
    </source>
</evidence>
<evidence type="ECO:0000256" key="5">
    <source>
        <dbReference type="SAM" id="MobiDB-lite"/>
    </source>
</evidence>
<dbReference type="InterPro" id="IPR000504">
    <property type="entry name" value="RRM_dom"/>
</dbReference>
<dbReference type="KEGG" id="clus:A9F13_26g00352"/>
<proteinExistence type="predicted"/>
<organism evidence="7 8">
    <name type="scientific">Clavispora lusitaniae</name>
    <name type="common">Candida lusitaniae</name>
    <dbReference type="NCBI Taxonomy" id="36911"/>
    <lineage>
        <taxon>Eukaryota</taxon>
        <taxon>Fungi</taxon>
        <taxon>Dikarya</taxon>
        <taxon>Ascomycota</taxon>
        <taxon>Saccharomycotina</taxon>
        <taxon>Pichiomycetes</taxon>
        <taxon>Metschnikowiaceae</taxon>
        <taxon>Clavispora</taxon>
    </lineage>
</organism>
<dbReference type="GO" id="GO:0005730">
    <property type="term" value="C:nucleolus"/>
    <property type="evidence" value="ECO:0007669"/>
    <property type="project" value="UniProtKB-SubCell"/>
</dbReference>